<dbReference type="AlphaFoldDB" id="A0A1E1MII8"/>
<dbReference type="Proteomes" id="UP000177625">
    <property type="component" value="Unassembled WGS sequence"/>
</dbReference>
<accession>A0A1E1MII8</accession>
<organism evidence="1 2">
    <name type="scientific">Rhynchosporium secalis</name>
    <name type="common">Barley scald fungus</name>
    <dbReference type="NCBI Taxonomy" id="38038"/>
    <lineage>
        <taxon>Eukaryota</taxon>
        <taxon>Fungi</taxon>
        <taxon>Dikarya</taxon>
        <taxon>Ascomycota</taxon>
        <taxon>Pezizomycotina</taxon>
        <taxon>Leotiomycetes</taxon>
        <taxon>Helotiales</taxon>
        <taxon>Ploettnerulaceae</taxon>
        <taxon>Rhynchosporium</taxon>
    </lineage>
</organism>
<keyword evidence="2" id="KW-1185">Reference proteome</keyword>
<proteinExistence type="predicted"/>
<dbReference type="EMBL" id="FJVC01000355">
    <property type="protein sequence ID" value="CZT48894.1"/>
    <property type="molecule type" value="Genomic_DNA"/>
</dbReference>
<name>A0A1E1MII8_RHYSE</name>
<gene>
    <name evidence="1" type="ORF">RSE6_09662</name>
</gene>
<evidence type="ECO:0000313" key="2">
    <source>
        <dbReference type="Proteomes" id="UP000177625"/>
    </source>
</evidence>
<reference evidence="2" key="1">
    <citation type="submission" date="2016-03" db="EMBL/GenBank/DDBJ databases">
        <authorList>
            <person name="Guldener U."/>
        </authorList>
    </citation>
    <scope>NUCLEOTIDE SEQUENCE [LARGE SCALE GENOMIC DNA]</scope>
</reference>
<evidence type="ECO:0000313" key="1">
    <source>
        <dbReference type="EMBL" id="CZT48894.1"/>
    </source>
</evidence>
<sequence>MAVALSFMCVFHQDSELSIITRANGIYSFIAIDVFDLAMVDFHVGRTSCGTLCLPGLVRTRAVCTVSRT</sequence>
<protein>
    <submittedName>
        <fullName evidence="1">Uncharacterized protein</fullName>
    </submittedName>
</protein>